<dbReference type="GO" id="GO:0004180">
    <property type="term" value="F:carboxypeptidase activity"/>
    <property type="evidence" value="ECO:0007669"/>
    <property type="project" value="UniProtKB-KW"/>
</dbReference>
<evidence type="ECO:0000256" key="5">
    <source>
        <dbReference type="PIRSR" id="PIRSR601548-1"/>
    </source>
</evidence>
<keyword evidence="3 10" id="KW-1015">Disulfide bond</keyword>
<dbReference type="GO" id="GO:0046872">
    <property type="term" value="F:metal ion binding"/>
    <property type="evidence" value="ECO:0007669"/>
    <property type="project" value="UniProtKB-KW"/>
</dbReference>
<evidence type="ECO:0000256" key="9">
    <source>
        <dbReference type="PIRSR" id="PIRSR601548-3"/>
    </source>
</evidence>
<keyword evidence="9 13" id="KW-0479">Metal-binding</keyword>
<keyword evidence="13" id="KW-0378">Hydrolase</keyword>
<dbReference type="SUPFAM" id="SSF55486">
    <property type="entry name" value="Metalloproteases ('zincins'), catalytic domain"/>
    <property type="match status" value="1"/>
</dbReference>
<dbReference type="AlphaFoldDB" id="A0ABD2P067"/>
<feature type="chain" id="PRO_5044800454" description="Angiotensin-converting enzyme" evidence="14">
    <location>
        <begin position="19"/>
        <end position="617"/>
    </location>
</feature>
<evidence type="ECO:0000256" key="8">
    <source>
        <dbReference type="PIRSR" id="PIRSR601548-2"/>
    </source>
</evidence>
<evidence type="ECO:0000256" key="7">
    <source>
        <dbReference type="PIRSR" id="PIRSR601548-11"/>
    </source>
</evidence>
<keyword evidence="13" id="KW-0645">Protease</keyword>
<feature type="disulfide bond" evidence="10 12">
    <location>
        <begin position="533"/>
        <end position="551"/>
    </location>
</feature>
<feature type="disulfide bond" evidence="10 12">
    <location>
        <begin position="347"/>
        <end position="365"/>
    </location>
</feature>
<protein>
    <recommendedName>
        <fullName evidence="13">Angiotensin-converting enzyme</fullName>
        <ecNumber evidence="13">3.4.-.-</ecNumber>
    </recommendedName>
</protein>
<feature type="binding site" evidence="11">
    <location>
        <position position="382"/>
    </location>
    <ligand>
        <name>Zn(2+)</name>
        <dbReference type="ChEBI" id="CHEBI:29105"/>
        <label>2</label>
        <note>catalytic</note>
    </ligand>
</feature>
<evidence type="ECO:0000256" key="13">
    <source>
        <dbReference type="RuleBase" id="RU361144"/>
    </source>
</evidence>
<feature type="glycosylation site" description="N-linked (GlcNAc...) asparagine" evidence="6">
    <location>
        <position position="66"/>
    </location>
</feature>
<evidence type="ECO:0000256" key="10">
    <source>
        <dbReference type="PIRSR" id="PIRSR601548-4"/>
    </source>
</evidence>
<evidence type="ECO:0000256" key="11">
    <source>
        <dbReference type="PIRSR" id="PIRSR601548-8"/>
    </source>
</evidence>
<evidence type="ECO:0000256" key="14">
    <source>
        <dbReference type="SAM" id="SignalP"/>
    </source>
</evidence>
<dbReference type="GO" id="GO:0006508">
    <property type="term" value="P:proteolysis"/>
    <property type="evidence" value="ECO:0007669"/>
    <property type="project" value="UniProtKB-KW"/>
</dbReference>
<feature type="binding site" evidence="8">
    <location>
        <position position="517"/>
    </location>
    <ligand>
        <name>chloride</name>
        <dbReference type="ChEBI" id="CHEBI:17996"/>
        <label>1</label>
    </ligand>
</feature>
<comment type="cofactor">
    <cofactor evidence="13">
        <name>Zn(2+)</name>
        <dbReference type="ChEBI" id="CHEBI:29105"/>
    </cofactor>
    <text evidence="13">Binds 1 zinc ion per subunit.</text>
</comment>
<dbReference type="PANTHER" id="PTHR10514">
    <property type="entry name" value="ANGIOTENSIN-CONVERTING ENZYME"/>
    <property type="match status" value="1"/>
</dbReference>
<keyword evidence="13" id="KW-0121">Carboxypeptidase</keyword>
<evidence type="ECO:0000256" key="4">
    <source>
        <dbReference type="ARBA" id="ARBA00023180"/>
    </source>
</evidence>
<evidence type="ECO:0000256" key="6">
    <source>
        <dbReference type="PIRSR" id="PIRSR601548-10"/>
    </source>
</evidence>
<feature type="binding site" evidence="11">
    <location>
        <position position="378"/>
    </location>
    <ligand>
        <name>Zn(2+)</name>
        <dbReference type="ChEBI" id="CHEBI:29105"/>
        <label>2</label>
        <note>catalytic</note>
    </ligand>
</feature>
<feature type="active site" description="Proton acceptor 2" evidence="7">
    <location>
        <position position="379"/>
    </location>
</feature>
<evidence type="ECO:0000256" key="2">
    <source>
        <dbReference type="ARBA" id="ARBA00022729"/>
    </source>
</evidence>
<dbReference type="CDD" id="cd06461">
    <property type="entry name" value="M2_ACE"/>
    <property type="match status" value="1"/>
</dbReference>
<feature type="binding site" evidence="9">
    <location>
        <position position="382"/>
    </location>
    <ligand>
        <name>Zn(2+)</name>
        <dbReference type="ChEBI" id="CHEBI:29105"/>
        <label>1</label>
        <note>catalytic</note>
    </ligand>
</feature>
<feature type="signal peptide" evidence="14">
    <location>
        <begin position="1"/>
        <end position="18"/>
    </location>
</feature>
<evidence type="ECO:0000256" key="3">
    <source>
        <dbReference type="ARBA" id="ARBA00023157"/>
    </source>
</evidence>
<name>A0ABD2P067_9CUCU</name>
<dbReference type="EC" id="3.4.-.-" evidence="13"/>
<gene>
    <name evidence="15" type="ORF">HHI36_018307</name>
</gene>
<dbReference type="GO" id="GO:0008237">
    <property type="term" value="F:metallopeptidase activity"/>
    <property type="evidence" value="ECO:0007669"/>
    <property type="project" value="UniProtKB-KW"/>
</dbReference>
<evidence type="ECO:0000256" key="1">
    <source>
        <dbReference type="ARBA" id="ARBA00008139"/>
    </source>
</evidence>
<feature type="binding site" evidence="11">
    <location>
        <position position="406"/>
    </location>
    <ligand>
        <name>Zn(2+)</name>
        <dbReference type="ChEBI" id="CHEBI:29105"/>
        <label>2</label>
        <note>catalytic</note>
    </ligand>
</feature>
<dbReference type="PRINTS" id="PR00791">
    <property type="entry name" value="PEPDIPTASEA"/>
</dbReference>
<dbReference type="Proteomes" id="UP001516400">
    <property type="component" value="Unassembled WGS sequence"/>
</dbReference>
<organism evidence="15 16">
    <name type="scientific">Cryptolaemus montrouzieri</name>
    <dbReference type="NCBI Taxonomy" id="559131"/>
    <lineage>
        <taxon>Eukaryota</taxon>
        <taxon>Metazoa</taxon>
        <taxon>Ecdysozoa</taxon>
        <taxon>Arthropoda</taxon>
        <taxon>Hexapoda</taxon>
        <taxon>Insecta</taxon>
        <taxon>Pterygota</taxon>
        <taxon>Neoptera</taxon>
        <taxon>Endopterygota</taxon>
        <taxon>Coleoptera</taxon>
        <taxon>Polyphaga</taxon>
        <taxon>Cucujiformia</taxon>
        <taxon>Coccinelloidea</taxon>
        <taxon>Coccinellidae</taxon>
        <taxon>Scymninae</taxon>
        <taxon>Scymnini</taxon>
        <taxon>Cryptolaemus</taxon>
    </lineage>
</organism>
<accession>A0ABD2P067</accession>
<dbReference type="FunFam" id="1.10.1370.30:FF:000005">
    <property type="entry name" value="Angiotensin-converting enzyme"/>
    <property type="match status" value="1"/>
</dbReference>
<dbReference type="InterPro" id="IPR001548">
    <property type="entry name" value="Peptidase_M2"/>
</dbReference>
<dbReference type="Pfam" id="PF01401">
    <property type="entry name" value="Peptidase_M2"/>
    <property type="match status" value="1"/>
</dbReference>
<keyword evidence="13" id="KW-0482">Metalloprotease</keyword>
<keyword evidence="4 6" id="KW-0325">Glycoprotein</keyword>
<dbReference type="PROSITE" id="PS52011">
    <property type="entry name" value="PEPTIDASE_M2"/>
    <property type="match status" value="1"/>
</dbReference>
<feature type="active site" description="Proton donor 1" evidence="5">
    <location>
        <position position="508"/>
    </location>
</feature>
<proteinExistence type="inferred from homology"/>
<comment type="caution">
    <text evidence="15">The sequence shown here is derived from an EMBL/GenBank/DDBJ whole genome shotgun (WGS) entry which is preliminary data.</text>
</comment>
<keyword evidence="9 13" id="KW-0862">Zinc</keyword>
<feature type="binding site" evidence="8">
    <location>
        <position position="221"/>
    </location>
    <ligand>
        <name>chloride</name>
        <dbReference type="ChEBI" id="CHEBI:17996"/>
        <label>1</label>
    </ligand>
</feature>
<feature type="binding site" evidence="9">
    <location>
        <position position="406"/>
    </location>
    <ligand>
        <name>Zn(2+)</name>
        <dbReference type="ChEBI" id="CHEBI:29105"/>
        <label>1</label>
        <note>catalytic</note>
    </ligand>
</feature>
<keyword evidence="2 14" id="KW-0732">Signal</keyword>
<reference evidence="15 16" key="1">
    <citation type="journal article" date="2021" name="BMC Biol.">
        <title>Horizontally acquired antibacterial genes associated with adaptive radiation of ladybird beetles.</title>
        <authorList>
            <person name="Li H.S."/>
            <person name="Tang X.F."/>
            <person name="Huang Y.H."/>
            <person name="Xu Z.Y."/>
            <person name="Chen M.L."/>
            <person name="Du X.Y."/>
            <person name="Qiu B.Y."/>
            <person name="Chen P.T."/>
            <person name="Zhang W."/>
            <person name="Slipinski A."/>
            <person name="Escalona H.E."/>
            <person name="Waterhouse R.M."/>
            <person name="Zwick A."/>
            <person name="Pang H."/>
        </authorList>
    </citation>
    <scope>NUCLEOTIDE SEQUENCE [LARGE SCALE GENOMIC DNA]</scope>
    <source>
        <strain evidence="15">SYSU2018</strain>
    </source>
</reference>
<feature type="disulfide bond" evidence="12">
    <location>
        <begin position="146"/>
        <end position="154"/>
    </location>
</feature>
<dbReference type="PANTHER" id="PTHR10514:SF44">
    <property type="entry name" value="ANGIOTENSIN-CONVERTING ENZYME-RELATED"/>
    <property type="match status" value="1"/>
</dbReference>
<keyword evidence="16" id="KW-1185">Reference proteome</keyword>
<feature type="active site" description="Proton donor 2" evidence="7">
    <location>
        <position position="508"/>
    </location>
</feature>
<dbReference type="Gene3D" id="1.10.1370.30">
    <property type="match status" value="1"/>
</dbReference>
<feature type="binding site" evidence="9">
    <location>
        <position position="378"/>
    </location>
    <ligand>
        <name>Zn(2+)</name>
        <dbReference type="ChEBI" id="CHEBI:29105"/>
        <label>1</label>
        <note>catalytic</note>
    </ligand>
</feature>
<comment type="similarity">
    <text evidence="1 12 13">Belongs to the peptidase M2 family.</text>
</comment>
<evidence type="ECO:0000313" key="16">
    <source>
        <dbReference type="Proteomes" id="UP001516400"/>
    </source>
</evidence>
<evidence type="ECO:0000256" key="12">
    <source>
        <dbReference type="PROSITE-ProRule" id="PRU01355"/>
    </source>
</evidence>
<dbReference type="EMBL" id="JABFTP020000165">
    <property type="protein sequence ID" value="KAL3284139.1"/>
    <property type="molecule type" value="Genomic_DNA"/>
</dbReference>
<feature type="active site" description="Proton acceptor 1" evidence="5">
    <location>
        <position position="379"/>
    </location>
</feature>
<sequence length="617" mass="72903">MWKFPSLLLLITILQISDFHLRRYASYDAYYLYEERNARRFIEIINEASAKDENKAQLAEWNYAANLTEENLRNKLLVLGEVAVRTKKRWMKLMSFQWKKFWDLDLKRQFKQYSVLGASALCREDLANYLKAVGEMEKIYSTNTICDFKDPTKCHLTMDKEIVDILKNSRNEPELKHIWTSWRNGIGPKVKGVFQNYVFLANKAARINKFANNAEMWLDRYEDYYIKLKFHSLWYQIQPLYFEIHAYTRYHLRKIYGNIVNERGPIPAHLLGNMWAQNWANVATDFLPFPNKPIADISENLRKQKYDAIKIFETAENFFISINMSTMLPSFWRNSILEKPIDREIICHGSAWDFADGKDFRIKMCTTITEENFVVAHHEMGHIEYYMQYKDQPFSFRSGANPGFHEAIGDMIALSVKSAKHLNELRLTEVNLSDQEAVLNSMFLMGMSKIVLLPFAYVVDQWRWAVFSGQITPENYNAKWWELRRSIQGIQPPSPRSEQDFDAASKYHVIADTPYIRYFVSFIIQFQFHKTLCLQSGEYNNNDPFKRLHLCDIYRKVKAGNLLKKMLALGSSRPWPEAMELLTGQREMDASALLEYFEPLYMWLRMENRKNRAFIGW</sequence>
<evidence type="ECO:0000313" key="15">
    <source>
        <dbReference type="EMBL" id="KAL3284139.1"/>
    </source>
</evidence>